<protein>
    <submittedName>
        <fullName evidence="5">Methyltransferase domain-containing protein</fullName>
    </submittedName>
</protein>
<dbReference type="Gene3D" id="2.20.130.10">
    <property type="entry name" value="CAC2371-like domains"/>
    <property type="match status" value="1"/>
</dbReference>
<dbReference type="GO" id="GO:0032259">
    <property type="term" value="P:methylation"/>
    <property type="evidence" value="ECO:0007669"/>
    <property type="project" value="UniProtKB-KW"/>
</dbReference>
<gene>
    <name evidence="5" type="ORF">KGD84_13460</name>
</gene>
<dbReference type="InterPro" id="IPR029063">
    <property type="entry name" value="SAM-dependent_MTases_sf"/>
</dbReference>
<reference evidence="5 6" key="1">
    <citation type="submission" date="2021-05" db="EMBL/GenBank/DDBJ databases">
        <title>Direct Submission.</title>
        <authorList>
            <person name="Li K."/>
            <person name="Gao J."/>
        </authorList>
    </citation>
    <scope>NUCLEOTIDE SEQUENCE [LARGE SCALE GENOMIC DNA]</scope>
    <source>
        <strain evidence="5 6">Mg02</strain>
    </source>
</reference>
<dbReference type="Proteomes" id="UP000676079">
    <property type="component" value="Chromosome"/>
</dbReference>
<keyword evidence="3" id="KW-0949">S-adenosyl-L-methionine</keyword>
<evidence type="ECO:0000313" key="5">
    <source>
        <dbReference type="EMBL" id="QUX25173.1"/>
    </source>
</evidence>
<feature type="domain" description="Methyltransferase" evidence="4">
    <location>
        <begin position="52"/>
        <end position="142"/>
    </location>
</feature>
<dbReference type="CDD" id="cd02440">
    <property type="entry name" value="AdoMet_MTases"/>
    <property type="match status" value="1"/>
</dbReference>
<dbReference type="Pfam" id="PF13649">
    <property type="entry name" value="Methyltransf_25"/>
    <property type="match status" value="1"/>
</dbReference>
<dbReference type="PANTHER" id="PTHR43464">
    <property type="entry name" value="METHYLTRANSFERASE"/>
    <property type="match status" value="1"/>
</dbReference>
<dbReference type="PANTHER" id="PTHR43464:SF19">
    <property type="entry name" value="UBIQUINONE BIOSYNTHESIS O-METHYLTRANSFERASE, MITOCHONDRIAL"/>
    <property type="match status" value="1"/>
</dbReference>
<proteinExistence type="predicted"/>
<dbReference type="RefSeq" id="WP_220560683.1">
    <property type="nucleotide sequence ID" value="NZ_CP074133.1"/>
</dbReference>
<dbReference type="EMBL" id="CP074133">
    <property type="protein sequence ID" value="QUX25173.1"/>
    <property type="molecule type" value="Genomic_DNA"/>
</dbReference>
<accession>A0ABX8BTJ2</accession>
<dbReference type="SUPFAM" id="SSF53335">
    <property type="entry name" value="S-adenosyl-L-methionine-dependent methyltransferases"/>
    <property type="match status" value="1"/>
</dbReference>
<keyword evidence="1 5" id="KW-0489">Methyltransferase</keyword>
<evidence type="ECO:0000256" key="1">
    <source>
        <dbReference type="ARBA" id="ARBA00022603"/>
    </source>
</evidence>
<keyword evidence="6" id="KW-1185">Reference proteome</keyword>
<organism evidence="5 6">
    <name type="scientific">Nocardiopsis changdeensis</name>
    <dbReference type="NCBI Taxonomy" id="2831969"/>
    <lineage>
        <taxon>Bacteria</taxon>
        <taxon>Bacillati</taxon>
        <taxon>Actinomycetota</taxon>
        <taxon>Actinomycetes</taxon>
        <taxon>Streptosporangiales</taxon>
        <taxon>Nocardiopsidaceae</taxon>
        <taxon>Nocardiopsis</taxon>
    </lineage>
</organism>
<dbReference type="GO" id="GO:0008168">
    <property type="term" value="F:methyltransferase activity"/>
    <property type="evidence" value="ECO:0007669"/>
    <property type="project" value="UniProtKB-KW"/>
</dbReference>
<evidence type="ECO:0000256" key="3">
    <source>
        <dbReference type="ARBA" id="ARBA00022691"/>
    </source>
</evidence>
<sequence>MNSPSAPLSGIYRSSADLYEAIYSRRGKDYAREAGQIAALVRERRPGAASLLDVACGTGSHLEHLSSHFEHVEGIDLAPDMVRVARAKLADVPVHIGDMRDFRIDGRFDVITCMFSSIGYAGGERGLVEALDTFARHLAPGGVIVLEPWYFPETALDRHVVGDVMTVGDRTIARVSHAVREEGAHRMRVHYVVADPAEGIRAFEDEHVLAIIERGIYEKAFAAVGCDVDYVETEGPGLFVATSRRNG</sequence>
<dbReference type="Gene3D" id="3.40.50.150">
    <property type="entry name" value="Vaccinia Virus protein VP39"/>
    <property type="match status" value="1"/>
</dbReference>
<evidence type="ECO:0000313" key="6">
    <source>
        <dbReference type="Proteomes" id="UP000676079"/>
    </source>
</evidence>
<name>A0ABX8BTJ2_9ACTN</name>
<dbReference type="InterPro" id="IPR041698">
    <property type="entry name" value="Methyltransf_25"/>
</dbReference>
<keyword evidence="2" id="KW-0808">Transferase</keyword>
<evidence type="ECO:0000259" key="4">
    <source>
        <dbReference type="Pfam" id="PF13649"/>
    </source>
</evidence>
<evidence type="ECO:0000256" key="2">
    <source>
        <dbReference type="ARBA" id="ARBA00022679"/>
    </source>
</evidence>